<dbReference type="EMBL" id="CM023478">
    <property type="protein sequence ID" value="KAH7934355.1"/>
    <property type="molecule type" value="Genomic_DNA"/>
</dbReference>
<protein>
    <submittedName>
        <fullName evidence="1">Uncharacterized protein</fullName>
    </submittedName>
</protein>
<proteinExistence type="predicted"/>
<evidence type="ECO:0000313" key="1">
    <source>
        <dbReference type="EMBL" id="KAH7934355.1"/>
    </source>
</evidence>
<sequence length="604" mass="67954">MRVVNVAGSQFLEFLLKAATLLSNLLFSVYDIVHFVMLRPCCEVIVSYIRHQRDALKTTLETGHGFAIAKLTGADDDLEAVRINLSSIRNLKQMINATWQIPIMESATVILIDSCISIYSVFDEGVSTEQLTMMMAYCFYSVVDFADVVRLSQKMSNEVRELKEYLMKVPIFHEPTTRCGQNFSAIQTPSSFVGFDMVSVMAAHFKPYGWICRAAGLFFLQGLQSRHVQDVRVTWRTWYTLYSLACLLCFTAVELAIAVANEIRIFFRVRSFTKSLILVIFAVMAVKVAINVATAIFGTRGMVEFFKKSAEYEMRTGFKREHHRYKSRISYVLRFVFVVAFFAHIVVNANMTMRMVDVAGSQFLEFALKAGILLFNSLFFVYDVLHFVVLRPCCEVIVSYIRHQHDTLKTTLETGHGFAIAKHTGSDDCLEAVRINLYSIGNLRRMINATWQFSIMVSATVILTITCIFMYCIFDEGVPMDQLMLTMTYCLYSAADFVDVAQLSQMMSNEAVAGAFMGTPTVLAHVRVVKDGNPVRRGRVGLAVLNLTNSCRIAPLASVVTNCAPNCSETYQLLHFAAAHESWRGQAEEEGGEVTSNIKERSAV</sequence>
<evidence type="ECO:0000313" key="2">
    <source>
        <dbReference type="Proteomes" id="UP000821865"/>
    </source>
</evidence>
<reference evidence="1" key="1">
    <citation type="submission" date="2020-05" db="EMBL/GenBank/DDBJ databases">
        <title>Large-scale comparative analyses of tick genomes elucidate their genetic diversity and vector capacities.</title>
        <authorList>
            <person name="Jia N."/>
            <person name="Wang J."/>
            <person name="Shi W."/>
            <person name="Du L."/>
            <person name="Sun Y."/>
            <person name="Zhan W."/>
            <person name="Jiang J."/>
            <person name="Wang Q."/>
            <person name="Zhang B."/>
            <person name="Ji P."/>
            <person name="Sakyi L.B."/>
            <person name="Cui X."/>
            <person name="Yuan T."/>
            <person name="Jiang B."/>
            <person name="Yang W."/>
            <person name="Lam T.T.-Y."/>
            <person name="Chang Q."/>
            <person name="Ding S."/>
            <person name="Wang X."/>
            <person name="Zhu J."/>
            <person name="Ruan X."/>
            <person name="Zhao L."/>
            <person name="Wei J."/>
            <person name="Que T."/>
            <person name="Du C."/>
            <person name="Cheng J."/>
            <person name="Dai P."/>
            <person name="Han X."/>
            <person name="Huang E."/>
            <person name="Gao Y."/>
            <person name="Liu J."/>
            <person name="Shao H."/>
            <person name="Ye R."/>
            <person name="Li L."/>
            <person name="Wei W."/>
            <person name="Wang X."/>
            <person name="Wang C."/>
            <person name="Yang T."/>
            <person name="Huo Q."/>
            <person name="Li W."/>
            <person name="Guo W."/>
            <person name="Chen H."/>
            <person name="Zhou L."/>
            <person name="Ni X."/>
            <person name="Tian J."/>
            <person name="Zhou Y."/>
            <person name="Sheng Y."/>
            <person name="Liu T."/>
            <person name="Pan Y."/>
            <person name="Xia L."/>
            <person name="Li J."/>
            <person name="Zhao F."/>
            <person name="Cao W."/>
        </authorList>
    </citation>
    <scope>NUCLEOTIDE SEQUENCE</scope>
    <source>
        <strain evidence="1">Dsil-2018</strain>
    </source>
</reference>
<keyword evidence="2" id="KW-1185">Reference proteome</keyword>
<dbReference type="Proteomes" id="UP000821865">
    <property type="component" value="Chromosome 9"/>
</dbReference>
<comment type="caution">
    <text evidence="1">The sequence shown here is derived from an EMBL/GenBank/DDBJ whole genome shotgun (WGS) entry which is preliminary data.</text>
</comment>
<accession>A0ACB8C6A7</accession>
<gene>
    <name evidence="1" type="ORF">HPB49_025086</name>
</gene>
<organism evidence="1 2">
    <name type="scientific">Dermacentor silvarum</name>
    <name type="common">Tick</name>
    <dbReference type="NCBI Taxonomy" id="543639"/>
    <lineage>
        <taxon>Eukaryota</taxon>
        <taxon>Metazoa</taxon>
        <taxon>Ecdysozoa</taxon>
        <taxon>Arthropoda</taxon>
        <taxon>Chelicerata</taxon>
        <taxon>Arachnida</taxon>
        <taxon>Acari</taxon>
        <taxon>Parasitiformes</taxon>
        <taxon>Ixodida</taxon>
        <taxon>Ixodoidea</taxon>
        <taxon>Ixodidae</taxon>
        <taxon>Rhipicephalinae</taxon>
        <taxon>Dermacentor</taxon>
    </lineage>
</organism>
<name>A0ACB8C6A7_DERSI</name>